<reference evidence="2 3" key="1">
    <citation type="submission" date="2024-09" db="EMBL/GenBank/DDBJ databases">
        <authorList>
            <person name="Sun Q."/>
            <person name="Mori K."/>
        </authorList>
    </citation>
    <scope>NUCLEOTIDE SEQUENCE [LARGE SCALE GENOMIC DNA]</scope>
    <source>
        <strain evidence="2 3">JCM 13519</strain>
    </source>
</reference>
<comment type="caution">
    <text evidence="2">The sequence shown here is derived from an EMBL/GenBank/DDBJ whole genome shotgun (WGS) entry which is preliminary data.</text>
</comment>
<dbReference type="EMBL" id="JBHMBH010000020">
    <property type="protein sequence ID" value="MFB9714422.1"/>
    <property type="molecule type" value="Genomic_DNA"/>
</dbReference>
<proteinExistence type="predicted"/>
<feature type="region of interest" description="Disordered" evidence="1">
    <location>
        <begin position="30"/>
        <end position="50"/>
    </location>
</feature>
<evidence type="ECO:0008006" key="4">
    <source>
        <dbReference type="Google" id="ProtNLM"/>
    </source>
</evidence>
<evidence type="ECO:0000313" key="2">
    <source>
        <dbReference type="EMBL" id="MFB9714422.1"/>
    </source>
</evidence>
<organism evidence="2 3">
    <name type="scientific">Arthrobacter methylotrophus</name>
    <dbReference type="NCBI Taxonomy" id="121291"/>
    <lineage>
        <taxon>Bacteria</taxon>
        <taxon>Bacillati</taxon>
        <taxon>Actinomycetota</taxon>
        <taxon>Actinomycetes</taxon>
        <taxon>Micrococcales</taxon>
        <taxon>Micrococcaceae</taxon>
        <taxon>Arthrobacter</taxon>
    </lineage>
</organism>
<sequence>MNGEDVQKLSKESYGYGFDAAKTSLIKAGKADDDATYQAARDAGRSKQPR</sequence>
<gene>
    <name evidence="2" type="ORF">ACFFPI_09825</name>
</gene>
<name>A0ABV5UPG7_9MICC</name>
<evidence type="ECO:0000256" key="1">
    <source>
        <dbReference type="SAM" id="MobiDB-lite"/>
    </source>
</evidence>
<evidence type="ECO:0000313" key="3">
    <source>
        <dbReference type="Proteomes" id="UP001589536"/>
    </source>
</evidence>
<accession>A0ABV5UPG7</accession>
<protein>
    <recommendedName>
        <fullName evidence="4">Antitoxin</fullName>
    </recommendedName>
</protein>
<dbReference type="Proteomes" id="UP001589536">
    <property type="component" value="Unassembled WGS sequence"/>
</dbReference>
<keyword evidence="3" id="KW-1185">Reference proteome</keyword>